<evidence type="ECO:0000313" key="4">
    <source>
        <dbReference type="Proteomes" id="UP001281305"/>
    </source>
</evidence>
<dbReference type="Proteomes" id="UP001281305">
    <property type="component" value="Chromosome"/>
</dbReference>
<organism evidence="3 4">
    <name type="scientific">Roseovarius rhodophyticola</name>
    <dbReference type="NCBI Taxonomy" id="3080827"/>
    <lineage>
        <taxon>Bacteria</taxon>
        <taxon>Pseudomonadati</taxon>
        <taxon>Pseudomonadota</taxon>
        <taxon>Alphaproteobacteria</taxon>
        <taxon>Rhodobacterales</taxon>
        <taxon>Roseobacteraceae</taxon>
        <taxon>Roseovarius</taxon>
    </lineage>
</organism>
<keyword evidence="4" id="KW-1185">Reference proteome</keyword>
<dbReference type="EMBL" id="CP146606">
    <property type="protein sequence ID" value="WYK18813.1"/>
    <property type="molecule type" value="Genomic_DNA"/>
</dbReference>
<gene>
    <name evidence="3" type="ORF">RZS32_002690</name>
</gene>
<dbReference type="InterPro" id="IPR029044">
    <property type="entry name" value="Nucleotide-diphossugar_trans"/>
</dbReference>
<keyword evidence="3" id="KW-0328">Glycosyltransferase</keyword>
<dbReference type="Gene3D" id="3.90.550.10">
    <property type="entry name" value="Spore Coat Polysaccharide Biosynthesis Protein SpsA, Chain A"/>
    <property type="match status" value="1"/>
</dbReference>
<sequence>MDPVSIDICICTFRRPHLAKTLDSLREINLPNRSAVRVLVADNDTEPSARPIIDNAELPFEITYIHAPARNISIARNACLEASEADLVAWIDDDEIVDANWLLNLHEALCAKGYGAVFGPAIAIYPPDAPKHISKGDFHSNRPVLRRGEVRTGHTCNALVDMRPAAARALRFEIAKGRTGGEDTDYFHRLWQTGAHLGICETAQVFEDVAPSRLTPGWLMRRSFNAGHVFGELSRRDARLWALPKLVFLAMLKAAYCLILALISAGYATRRLWWLRRGVMHLGVMAGLVRLTPKTQY</sequence>
<feature type="transmembrane region" description="Helical" evidence="1">
    <location>
        <begin position="246"/>
        <end position="268"/>
    </location>
</feature>
<reference evidence="3 4" key="1">
    <citation type="submission" date="2024-02" db="EMBL/GenBank/DDBJ databases">
        <title>Roseovarius strain W115 nov., isolated from a marine algae.</title>
        <authorList>
            <person name="Lee M.W."/>
            <person name="Lee J.K."/>
            <person name="Kim J.M."/>
            <person name="Choi D.G."/>
            <person name="Baek J.H."/>
            <person name="Bayburt H."/>
            <person name="Jung J.J."/>
            <person name="Han D.M."/>
            <person name="Jeon C.O."/>
        </authorList>
    </citation>
    <scope>NUCLEOTIDE SEQUENCE [LARGE SCALE GENOMIC DNA]</scope>
    <source>
        <strain evidence="3 4">W115</strain>
    </source>
</reference>
<feature type="domain" description="Glycosyltransferase 2-like" evidence="2">
    <location>
        <begin position="8"/>
        <end position="162"/>
    </location>
</feature>
<dbReference type="EC" id="2.4.-.-" evidence="3"/>
<dbReference type="RefSeq" id="WP_317057837.1">
    <property type="nucleotide sequence ID" value="NZ_CP146606.1"/>
</dbReference>
<proteinExistence type="predicted"/>
<keyword evidence="1" id="KW-0812">Transmembrane</keyword>
<keyword evidence="3" id="KW-0808">Transferase</keyword>
<evidence type="ECO:0000313" key="3">
    <source>
        <dbReference type="EMBL" id="WYK18813.1"/>
    </source>
</evidence>
<evidence type="ECO:0000256" key="1">
    <source>
        <dbReference type="SAM" id="Phobius"/>
    </source>
</evidence>
<dbReference type="InterPro" id="IPR001173">
    <property type="entry name" value="Glyco_trans_2-like"/>
</dbReference>
<keyword evidence="1" id="KW-0472">Membrane</keyword>
<keyword evidence="1" id="KW-1133">Transmembrane helix</keyword>
<name>A0ABZ2TGE8_9RHOB</name>
<dbReference type="CDD" id="cd00761">
    <property type="entry name" value="Glyco_tranf_GTA_type"/>
    <property type="match status" value="1"/>
</dbReference>
<evidence type="ECO:0000259" key="2">
    <source>
        <dbReference type="Pfam" id="PF00535"/>
    </source>
</evidence>
<protein>
    <submittedName>
        <fullName evidence="3">Glycosyltransferase family 2 protein</fullName>
        <ecNumber evidence="3">2.4.-.-</ecNumber>
    </submittedName>
</protein>
<dbReference type="SUPFAM" id="SSF53448">
    <property type="entry name" value="Nucleotide-diphospho-sugar transferases"/>
    <property type="match status" value="1"/>
</dbReference>
<dbReference type="GO" id="GO:0016757">
    <property type="term" value="F:glycosyltransferase activity"/>
    <property type="evidence" value="ECO:0007669"/>
    <property type="project" value="UniProtKB-KW"/>
</dbReference>
<dbReference type="Pfam" id="PF00535">
    <property type="entry name" value="Glycos_transf_2"/>
    <property type="match status" value="1"/>
</dbReference>
<accession>A0ABZ2TGE8</accession>